<feature type="domain" description="Fe-S metabolism associated" evidence="2">
    <location>
        <begin position="16"/>
        <end position="131"/>
    </location>
</feature>
<comment type="caution">
    <text evidence="3">The sequence shown here is derived from an EMBL/GenBank/DDBJ whole genome shotgun (WGS) entry which is preliminary data.</text>
</comment>
<organism evidence="3 4">
    <name type="scientific">Alteromonas aquimaris</name>
    <dbReference type="NCBI Taxonomy" id="2998417"/>
    <lineage>
        <taxon>Bacteria</taxon>
        <taxon>Pseudomonadati</taxon>
        <taxon>Pseudomonadota</taxon>
        <taxon>Gammaproteobacteria</taxon>
        <taxon>Alteromonadales</taxon>
        <taxon>Alteromonadaceae</taxon>
        <taxon>Alteromonas/Salinimonas group</taxon>
        <taxon>Alteromonas</taxon>
    </lineage>
</organism>
<dbReference type="Pfam" id="PF02657">
    <property type="entry name" value="SufE"/>
    <property type="match status" value="1"/>
</dbReference>
<keyword evidence="4" id="KW-1185">Reference proteome</keyword>
<reference evidence="3" key="1">
    <citation type="submission" date="2022-11" db="EMBL/GenBank/DDBJ databases">
        <title>Alteromonas sp. nov., isolated from sea water of the Qingdao.</title>
        <authorList>
            <person name="Wang Q."/>
        </authorList>
    </citation>
    <scope>NUCLEOTIDE SEQUENCE</scope>
    <source>
        <strain evidence="3">ASW11-7</strain>
    </source>
</reference>
<dbReference type="InterPro" id="IPR003808">
    <property type="entry name" value="Fe-S_metab-assoc_dom"/>
</dbReference>
<dbReference type="PANTHER" id="PTHR43597">
    <property type="entry name" value="SULFUR ACCEPTOR PROTEIN CSDE"/>
    <property type="match status" value="1"/>
</dbReference>
<dbReference type="RefSeq" id="WP_265617498.1">
    <property type="nucleotide sequence ID" value="NZ_JAPFRD010000010.1"/>
</dbReference>
<accession>A0ABT3P7L6</accession>
<evidence type="ECO:0000313" key="3">
    <source>
        <dbReference type="EMBL" id="MCW8108758.1"/>
    </source>
</evidence>
<gene>
    <name evidence="3" type="ORF">OPS25_09655</name>
</gene>
<name>A0ABT3P7L6_9ALTE</name>
<dbReference type="PANTHER" id="PTHR43597:SF5">
    <property type="entry name" value="SUFE-LIKE PROTEIN 2, CHLOROPLASTIC"/>
    <property type="match status" value="1"/>
</dbReference>
<proteinExistence type="inferred from homology"/>
<dbReference type="Proteomes" id="UP001142810">
    <property type="component" value="Unassembled WGS sequence"/>
</dbReference>
<dbReference type="Gene3D" id="3.90.1010.10">
    <property type="match status" value="1"/>
</dbReference>
<evidence type="ECO:0000256" key="1">
    <source>
        <dbReference type="ARBA" id="ARBA00010282"/>
    </source>
</evidence>
<protein>
    <submittedName>
        <fullName evidence="3">SufE family protein</fullName>
    </submittedName>
</protein>
<dbReference type="SUPFAM" id="SSF82649">
    <property type="entry name" value="SufE/NifU"/>
    <property type="match status" value="1"/>
</dbReference>
<sequence length="135" mass="14988">MSSSVDYQPLALSVLNAKGWDNKMRALVLASKQLPILDADRRTSENLVKGCDSEVWLDRDDSTPTLKFVAYSPSKVIRGVLAVILEQAHAVSTDSLKTFDFDDFSERIALSRFLSQSRGNGLRQVVSRIQKLATT</sequence>
<comment type="similarity">
    <text evidence="1">Belongs to the SufE family.</text>
</comment>
<evidence type="ECO:0000259" key="2">
    <source>
        <dbReference type="Pfam" id="PF02657"/>
    </source>
</evidence>
<evidence type="ECO:0000313" key="4">
    <source>
        <dbReference type="Proteomes" id="UP001142810"/>
    </source>
</evidence>
<dbReference type="EMBL" id="JAPFRD010000010">
    <property type="protein sequence ID" value="MCW8108758.1"/>
    <property type="molecule type" value="Genomic_DNA"/>
</dbReference>